<reference evidence="1 2" key="1">
    <citation type="journal article" date="2011" name="Science">
        <title>The ecoresponsive genome of Daphnia pulex.</title>
        <authorList>
            <person name="Colbourne J.K."/>
            <person name="Pfrender M.E."/>
            <person name="Gilbert D."/>
            <person name="Thomas W.K."/>
            <person name="Tucker A."/>
            <person name="Oakley T.H."/>
            <person name="Tokishita S."/>
            <person name="Aerts A."/>
            <person name="Arnold G.J."/>
            <person name="Basu M.K."/>
            <person name="Bauer D.J."/>
            <person name="Caceres C.E."/>
            <person name="Carmel L."/>
            <person name="Casola C."/>
            <person name="Choi J.H."/>
            <person name="Detter J.C."/>
            <person name="Dong Q."/>
            <person name="Dusheyko S."/>
            <person name="Eads B.D."/>
            <person name="Frohlich T."/>
            <person name="Geiler-Samerotte K.A."/>
            <person name="Gerlach D."/>
            <person name="Hatcher P."/>
            <person name="Jogdeo S."/>
            <person name="Krijgsveld J."/>
            <person name="Kriventseva E.V."/>
            <person name="Kultz D."/>
            <person name="Laforsch C."/>
            <person name="Lindquist E."/>
            <person name="Lopez J."/>
            <person name="Manak J.R."/>
            <person name="Muller J."/>
            <person name="Pangilinan J."/>
            <person name="Patwardhan R.P."/>
            <person name="Pitluck S."/>
            <person name="Pritham E.J."/>
            <person name="Rechtsteiner A."/>
            <person name="Rho M."/>
            <person name="Rogozin I.B."/>
            <person name="Sakarya O."/>
            <person name="Salamov A."/>
            <person name="Schaack S."/>
            <person name="Shapiro H."/>
            <person name="Shiga Y."/>
            <person name="Skalitzky C."/>
            <person name="Smith Z."/>
            <person name="Souvorov A."/>
            <person name="Sung W."/>
            <person name="Tang Z."/>
            <person name="Tsuchiya D."/>
            <person name="Tu H."/>
            <person name="Vos H."/>
            <person name="Wang M."/>
            <person name="Wolf Y.I."/>
            <person name="Yamagata H."/>
            <person name="Yamada T."/>
            <person name="Ye Y."/>
            <person name="Shaw J.R."/>
            <person name="Andrews J."/>
            <person name="Crease T.J."/>
            <person name="Tang H."/>
            <person name="Lucas S.M."/>
            <person name="Robertson H.M."/>
            <person name="Bork P."/>
            <person name="Koonin E.V."/>
            <person name="Zdobnov E.M."/>
            <person name="Grigoriev I.V."/>
            <person name="Lynch M."/>
            <person name="Boore J.L."/>
        </authorList>
    </citation>
    <scope>NUCLEOTIDE SEQUENCE [LARGE SCALE GENOMIC DNA]</scope>
</reference>
<name>E9GF76_DAPPU</name>
<proteinExistence type="predicted"/>
<gene>
    <name evidence="1" type="ORF">DAPPUDRAFT_241842</name>
</gene>
<dbReference type="InParanoid" id="E9GF76"/>
<dbReference type="PANTHER" id="PTHR33104">
    <property type="entry name" value="SI:DKEY-29D5.2"/>
    <property type="match status" value="1"/>
</dbReference>
<dbReference type="PANTHER" id="PTHR33104:SF2">
    <property type="entry name" value="CXC3 LIKE CYSTEINE CLUSTER DOMAIN-CONTAINING PROTEIN"/>
    <property type="match status" value="1"/>
</dbReference>
<dbReference type="Pfam" id="PF18758">
    <property type="entry name" value="KDZ"/>
    <property type="match status" value="1"/>
</dbReference>
<organism evidence="1 2">
    <name type="scientific">Daphnia pulex</name>
    <name type="common">Water flea</name>
    <dbReference type="NCBI Taxonomy" id="6669"/>
    <lineage>
        <taxon>Eukaryota</taxon>
        <taxon>Metazoa</taxon>
        <taxon>Ecdysozoa</taxon>
        <taxon>Arthropoda</taxon>
        <taxon>Crustacea</taxon>
        <taxon>Branchiopoda</taxon>
        <taxon>Diplostraca</taxon>
        <taxon>Cladocera</taxon>
        <taxon>Anomopoda</taxon>
        <taxon>Daphniidae</taxon>
        <taxon>Daphnia</taxon>
    </lineage>
</organism>
<evidence type="ECO:0000313" key="1">
    <source>
        <dbReference type="EMBL" id="EFX81858.1"/>
    </source>
</evidence>
<dbReference type="EMBL" id="GL732542">
    <property type="protein sequence ID" value="EFX81858.1"/>
    <property type="molecule type" value="Genomic_DNA"/>
</dbReference>
<evidence type="ECO:0000313" key="2">
    <source>
        <dbReference type="Proteomes" id="UP000000305"/>
    </source>
</evidence>
<protein>
    <submittedName>
        <fullName evidence="1">Uncharacterized protein</fullName>
    </submittedName>
</protein>
<dbReference type="Proteomes" id="UP000000305">
    <property type="component" value="Unassembled WGS sequence"/>
</dbReference>
<dbReference type="AlphaFoldDB" id="E9GF76"/>
<dbReference type="OrthoDB" id="5987030at2759"/>
<dbReference type="KEGG" id="dpx:DAPPUDRAFT_241842"/>
<keyword evidence="2" id="KW-1185">Reference proteome</keyword>
<accession>E9GF76</accession>
<dbReference type="HOGENOM" id="CLU_1300793_0_0_1"/>
<sequence length="212" mass="23615">MDSLWEGVRESVYNNFLSKQAYPFIFQSPVLNPINRGSINRSQYSWASKEYEFLIYTVEEKIKRLDKTTCKACAGDPLSCHIDGNMKLLRWLTAKGLASKSLYGDAVITSDSDLNDFVAVVDSTKKTKSTSSESCGGSTFKAAKSYSSQCKNLDETGVVMGCCRHGVILWIGHWMDNAALTTGEEQEQVFSKMLRYNSVTKHMGKASYFSAS</sequence>
<dbReference type="InterPro" id="IPR040521">
    <property type="entry name" value="KDZ"/>
</dbReference>